<comment type="function">
    <text evidence="4">Provides the precursors necessary for DNA synthesis. Catalyzes the biosynthesis of deoxyribonucleotides from the corresponding ribonucleotides.</text>
</comment>
<dbReference type="InterPro" id="IPR008926">
    <property type="entry name" value="RNR_R1-su_N"/>
</dbReference>
<feature type="domain" description="Ribonucleotide reductase large subunit N-terminal" evidence="6">
    <location>
        <begin position="170"/>
        <end position="245"/>
    </location>
</feature>
<dbReference type="Proteomes" id="UP001286313">
    <property type="component" value="Unassembled WGS sequence"/>
</dbReference>
<dbReference type="PANTHER" id="PTHR11573:SF6">
    <property type="entry name" value="RIBONUCLEOSIDE-DIPHOSPHATE REDUCTASE LARGE SUBUNIT"/>
    <property type="match status" value="1"/>
</dbReference>
<evidence type="ECO:0000256" key="5">
    <source>
        <dbReference type="SAM" id="MobiDB-lite"/>
    </source>
</evidence>
<reference evidence="8" key="1">
    <citation type="submission" date="2023-10" db="EMBL/GenBank/DDBJ databases">
        <title>Genome assemblies of two species of porcelain crab, Petrolisthes cinctipes and Petrolisthes manimaculis (Anomura: Porcellanidae).</title>
        <authorList>
            <person name="Angst P."/>
        </authorList>
    </citation>
    <scope>NUCLEOTIDE SEQUENCE</scope>
    <source>
        <strain evidence="8">PB745_01</strain>
        <tissue evidence="8">Gill</tissue>
    </source>
</reference>
<organism evidence="8 9">
    <name type="scientific">Petrolisthes cinctipes</name>
    <name type="common">Flat porcelain crab</name>
    <dbReference type="NCBI Taxonomy" id="88211"/>
    <lineage>
        <taxon>Eukaryota</taxon>
        <taxon>Metazoa</taxon>
        <taxon>Ecdysozoa</taxon>
        <taxon>Arthropoda</taxon>
        <taxon>Crustacea</taxon>
        <taxon>Multicrustacea</taxon>
        <taxon>Malacostraca</taxon>
        <taxon>Eumalacostraca</taxon>
        <taxon>Eucarida</taxon>
        <taxon>Decapoda</taxon>
        <taxon>Pleocyemata</taxon>
        <taxon>Anomura</taxon>
        <taxon>Galatheoidea</taxon>
        <taxon>Porcellanidae</taxon>
        <taxon>Petrolisthes</taxon>
    </lineage>
</organism>
<dbReference type="Pfam" id="PF02867">
    <property type="entry name" value="Ribonuc_red_lgC"/>
    <property type="match status" value="1"/>
</dbReference>
<evidence type="ECO:0000259" key="6">
    <source>
        <dbReference type="Pfam" id="PF00317"/>
    </source>
</evidence>
<dbReference type="GO" id="GO:0004748">
    <property type="term" value="F:ribonucleoside-diphosphate reductase activity, thioredoxin disulfide as acceptor"/>
    <property type="evidence" value="ECO:0007669"/>
    <property type="project" value="UniProtKB-EC"/>
</dbReference>
<dbReference type="GO" id="GO:0009263">
    <property type="term" value="P:deoxyribonucleotide biosynthetic process"/>
    <property type="evidence" value="ECO:0007669"/>
    <property type="project" value="UniProtKB-KW"/>
</dbReference>
<evidence type="ECO:0000259" key="7">
    <source>
        <dbReference type="Pfam" id="PF02867"/>
    </source>
</evidence>
<proteinExistence type="inferred from homology"/>
<evidence type="ECO:0000313" key="9">
    <source>
        <dbReference type="Proteomes" id="UP001286313"/>
    </source>
</evidence>
<gene>
    <name evidence="8" type="ORF">Pcinc_008600</name>
</gene>
<comment type="catalytic activity">
    <reaction evidence="4">
        <text>a 2'-deoxyribonucleoside 5'-diphosphate + [thioredoxin]-disulfide + H2O = a ribonucleoside 5'-diphosphate + [thioredoxin]-dithiol</text>
        <dbReference type="Rhea" id="RHEA:23252"/>
        <dbReference type="Rhea" id="RHEA-COMP:10698"/>
        <dbReference type="Rhea" id="RHEA-COMP:10700"/>
        <dbReference type="ChEBI" id="CHEBI:15377"/>
        <dbReference type="ChEBI" id="CHEBI:29950"/>
        <dbReference type="ChEBI" id="CHEBI:50058"/>
        <dbReference type="ChEBI" id="CHEBI:57930"/>
        <dbReference type="ChEBI" id="CHEBI:73316"/>
        <dbReference type="EC" id="1.17.4.1"/>
    </reaction>
</comment>
<dbReference type="Pfam" id="PF00317">
    <property type="entry name" value="Ribonuc_red_lgN"/>
    <property type="match status" value="1"/>
</dbReference>
<keyword evidence="4" id="KW-0215">Deoxyribonucleotide synthesis</keyword>
<protein>
    <recommendedName>
        <fullName evidence="2 4">Ribonucleoside-diphosphate reductase</fullName>
        <ecNumber evidence="2 4">1.17.4.1</ecNumber>
    </recommendedName>
</protein>
<evidence type="ECO:0000313" key="8">
    <source>
        <dbReference type="EMBL" id="KAK3887336.1"/>
    </source>
</evidence>
<accession>A0AAE1G8M3</accession>
<dbReference type="EC" id="1.17.4.1" evidence="2 4"/>
<dbReference type="InterPro" id="IPR013509">
    <property type="entry name" value="RNR_lsu_N"/>
</dbReference>
<comment type="caution">
    <text evidence="8">The sequence shown here is derived from an EMBL/GenBank/DDBJ whole genome shotgun (WGS) entry which is preliminary data.</text>
</comment>
<feature type="compositionally biased region" description="Low complexity" evidence="5">
    <location>
        <begin position="358"/>
        <end position="379"/>
    </location>
</feature>
<dbReference type="InterPro" id="IPR000788">
    <property type="entry name" value="RNR_lg_C"/>
</dbReference>
<dbReference type="GO" id="GO:0005524">
    <property type="term" value="F:ATP binding"/>
    <property type="evidence" value="ECO:0007669"/>
    <property type="project" value="InterPro"/>
</dbReference>
<feature type="region of interest" description="Disordered" evidence="5">
    <location>
        <begin position="333"/>
        <end position="379"/>
    </location>
</feature>
<dbReference type="InterPro" id="IPR039718">
    <property type="entry name" value="Rrm1"/>
</dbReference>
<dbReference type="Gene3D" id="3.20.70.20">
    <property type="match status" value="2"/>
</dbReference>
<dbReference type="EMBL" id="JAWQEG010000638">
    <property type="protein sequence ID" value="KAK3887336.1"/>
    <property type="molecule type" value="Genomic_DNA"/>
</dbReference>
<evidence type="ECO:0000256" key="1">
    <source>
        <dbReference type="ARBA" id="ARBA00010406"/>
    </source>
</evidence>
<dbReference type="AlphaFoldDB" id="A0AAE1G8M3"/>
<keyword evidence="9" id="KW-1185">Reference proteome</keyword>
<comment type="similarity">
    <text evidence="1 4">Belongs to the ribonucleoside diphosphate reductase large chain family.</text>
</comment>
<evidence type="ECO:0000256" key="4">
    <source>
        <dbReference type="RuleBase" id="RU003410"/>
    </source>
</evidence>
<dbReference type="GO" id="GO:0005971">
    <property type="term" value="C:ribonucleoside-diphosphate reductase complex"/>
    <property type="evidence" value="ECO:0007669"/>
    <property type="project" value="TreeGrafter"/>
</dbReference>
<dbReference type="PANTHER" id="PTHR11573">
    <property type="entry name" value="RIBONUCLEOSIDE-DIPHOSPHATE REDUCTASE LARGE CHAIN"/>
    <property type="match status" value="1"/>
</dbReference>
<evidence type="ECO:0000256" key="2">
    <source>
        <dbReference type="ARBA" id="ARBA00012274"/>
    </source>
</evidence>
<name>A0AAE1G8M3_PETCI</name>
<feature type="domain" description="Ribonucleotide reductase large subunit C-terminal" evidence="7">
    <location>
        <begin position="265"/>
        <end position="328"/>
    </location>
</feature>
<dbReference type="PRINTS" id="PR01183">
    <property type="entry name" value="RIBORDTASEM1"/>
</dbReference>
<evidence type="ECO:0000256" key="3">
    <source>
        <dbReference type="ARBA" id="ARBA00023002"/>
    </source>
</evidence>
<dbReference type="SUPFAM" id="SSF48168">
    <property type="entry name" value="R1 subunit of ribonucleotide reductase, N-terminal domain"/>
    <property type="match status" value="1"/>
</dbReference>
<keyword evidence="3 4" id="KW-0560">Oxidoreductase</keyword>
<dbReference type="SUPFAM" id="SSF51998">
    <property type="entry name" value="PFL-like glycyl radical enzymes"/>
    <property type="match status" value="1"/>
</dbReference>
<sequence length="379" mass="42608">MQVTFHPAGGEHLRESLHRQAVVSKMAFRVSIFMEMILESLLLSGVEEDNDDRWPDFSTDNMDACLSLKHINIVKFTNDIIPAIRDGIDTYEIDTSIAATANNKSFQNTEFDTLATEILVSNCHHNIKDPFSVIMDRMCGKGIIDPKMNEYVQENADFLGRALRHDKEKEFSFFGLRSLFDKYLLKDRNGMMVERPKHMLMREAIAVSDYSEDPEKRRNAILKTYETLSERRYTHATPTLFNACTITPQLSSCFLVVPNGGKNPTTEEARRSNLRHRPVGISIQGLADAFMLMGMVYGDPEAMTLNRRITEHIYYAAVEASCDLAKEMAVQSARDCSSSTSGARSRRGRRPRAPPPSSALSSPNWTGTRSRGTSCSSTA</sequence>